<keyword evidence="1" id="KW-0444">Lipid biosynthesis</keyword>
<dbReference type="GO" id="GO:0006646">
    <property type="term" value="P:phosphatidylethanolamine biosynthetic process"/>
    <property type="evidence" value="ECO:0007669"/>
    <property type="project" value="TreeGrafter"/>
</dbReference>
<dbReference type="GO" id="GO:0004305">
    <property type="term" value="F:ethanolamine kinase activity"/>
    <property type="evidence" value="ECO:0007669"/>
    <property type="project" value="TreeGrafter"/>
</dbReference>
<dbReference type="GO" id="GO:0004103">
    <property type="term" value="F:choline kinase activity"/>
    <property type="evidence" value="ECO:0007669"/>
    <property type="project" value="TreeGrafter"/>
</dbReference>
<keyword evidence="4" id="KW-0812">Transmembrane</keyword>
<dbReference type="PANTHER" id="PTHR22603">
    <property type="entry name" value="CHOLINE/ETHANOALAMINE KINASE"/>
    <property type="match status" value="1"/>
</dbReference>
<dbReference type="OrthoDB" id="6410843at2759"/>
<dbReference type="GO" id="GO:0005737">
    <property type="term" value="C:cytoplasm"/>
    <property type="evidence" value="ECO:0007669"/>
    <property type="project" value="TreeGrafter"/>
</dbReference>
<comment type="caution">
    <text evidence="5">The sequence shown here is derived from an EMBL/GenBank/DDBJ whole genome shotgun (WGS) entry which is preliminary data.</text>
</comment>
<sequence length="444" mass="51598">MESPVENIENIKEEALKLCQDFLGEPWREISISEFQFSAVSGGLSNSLYRCALPDSVVIKNSKIPREVLLRIYGILQEEEEGVVVAEAATFMLLAERKLGPKLFGVFPNGRLEEFIPSRTLKTEDYRLMYETIAREMAKIHALDVPVKRTHWFLPENMKKWLKLVEDDITGRSENAVELSDWYRKEVKWLLEELKKTKSPLVYCHNDLQGGNILLRQDSPSKEDCKLMLIDFEFGSYNYRGFDLRIKQILFTTAYFNQLVEEQIIPASDVEEEVKNVIEEIDLFAMAANLLWSLWSIKMSLVPNLEFAHWNHGVTRRQAYRMIKERYLHRGCCIMWNLITCVIVLIIFIFGFCFGFFKVVQRHKMDTLIRRTLGHTSTPGNRERISERLSENRRRNITESARVERVASGNNGTDTLQRETSVKSVTLPTYEELQPPSYDVAVHL</sequence>
<dbReference type="Gene3D" id="3.90.1200.10">
    <property type="match status" value="2"/>
</dbReference>
<keyword evidence="6" id="KW-1185">Reference proteome</keyword>
<dbReference type="Pfam" id="PF01633">
    <property type="entry name" value="Choline_kinase"/>
    <property type="match status" value="1"/>
</dbReference>
<dbReference type="EMBL" id="BMAW01017198">
    <property type="protein sequence ID" value="GFT52708.1"/>
    <property type="molecule type" value="Genomic_DNA"/>
</dbReference>
<accession>A0A8X6P7J6</accession>
<dbReference type="PANTHER" id="PTHR22603:SF93">
    <property type="entry name" value="RE24176P"/>
    <property type="match status" value="1"/>
</dbReference>
<proteinExistence type="inferred from homology"/>
<comment type="similarity">
    <text evidence="3">Belongs to the choline/ethanolamine kinase family.</text>
</comment>
<evidence type="ECO:0000313" key="6">
    <source>
        <dbReference type="Proteomes" id="UP000887013"/>
    </source>
</evidence>
<keyword evidence="1" id="KW-0594">Phospholipid biosynthesis</keyword>
<dbReference type="Proteomes" id="UP000887013">
    <property type="component" value="Unassembled WGS sequence"/>
</dbReference>
<keyword evidence="1" id="KW-0443">Lipid metabolism</keyword>
<protein>
    <submittedName>
        <fullName evidence="5">Uncharacterized protein</fullName>
    </submittedName>
</protein>
<feature type="transmembrane region" description="Helical" evidence="4">
    <location>
        <begin position="334"/>
        <end position="357"/>
    </location>
</feature>
<gene>
    <name evidence="5" type="primary">Chkb</name>
    <name evidence="5" type="ORF">NPIL_313991</name>
</gene>
<evidence type="ECO:0000256" key="1">
    <source>
        <dbReference type="ARBA" id="ARBA00023209"/>
    </source>
</evidence>
<evidence type="ECO:0000256" key="2">
    <source>
        <dbReference type="ARBA" id="ARBA00023264"/>
    </source>
</evidence>
<reference evidence="5" key="1">
    <citation type="submission" date="2020-08" db="EMBL/GenBank/DDBJ databases">
        <title>Multicomponent nature underlies the extraordinary mechanical properties of spider dragline silk.</title>
        <authorList>
            <person name="Kono N."/>
            <person name="Nakamura H."/>
            <person name="Mori M."/>
            <person name="Yoshida Y."/>
            <person name="Ohtoshi R."/>
            <person name="Malay A.D."/>
            <person name="Moran D.A.P."/>
            <person name="Tomita M."/>
            <person name="Numata K."/>
            <person name="Arakawa K."/>
        </authorList>
    </citation>
    <scope>NUCLEOTIDE SEQUENCE</scope>
</reference>
<dbReference type="SUPFAM" id="SSF56112">
    <property type="entry name" value="Protein kinase-like (PK-like)"/>
    <property type="match status" value="1"/>
</dbReference>
<evidence type="ECO:0000313" key="5">
    <source>
        <dbReference type="EMBL" id="GFT52708.1"/>
    </source>
</evidence>
<evidence type="ECO:0000256" key="3">
    <source>
        <dbReference type="ARBA" id="ARBA00038211"/>
    </source>
</evidence>
<keyword evidence="4" id="KW-0472">Membrane</keyword>
<evidence type="ECO:0000256" key="4">
    <source>
        <dbReference type="SAM" id="Phobius"/>
    </source>
</evidence>
<name>A0A8X6P7J6_NEPPI</name>
<dbReference type="AlphaFoldDB" id="A0A8X6P7J6"/>
<dbReference type="Gene3D" id="3.30.200.20">
    <property type="entry name" value="Phosphorylase Kinase, domain 1"/>
    <property type="match status" value="1"/>
</dbReference>
<organism evidence="5 6">
    <name type="scientific">Nephila pilipes</name>
    <name type="common">Giant wood spider</name>
    <name type="synonym">Nephila maculata</name>
    <dbReference type="NCBI Taxonomy" id="299642"/>
    <lineage>
        <taxon>Eukaryota</taxon>
        <taxon>Metazoa</taxon>
        <taxon>Ecdysozoa</taxon>
        <taxon>Arthropoda</taxon>
        <taxon>Chelicerata</taxon>
        <taxon>Arachnida</taxon>
        <taxon>Araneae</taxon>
        <taxon>Araneomorphae</taxon>
        <taxon>Entelegynae</taxon>
        <taxon>Araneoidea</taxon>
        <taxon>Nephilidae</taxon>
        <taxon>Nephila</taxon>
    </lineage>
</organism>
<dbReference type="InterPro" id="IPR011009">
    <property type="entry name" value="Kinase-like_dom_sf"/>
</dbReference>
<keyword evidence="2" id="KW-1208">Phospholipid metabolism</keyword>
<keyword evidence="4" id="KW-1133">Transmembrane helix</keyword>